<dbReference type="PANTHER" id="PTHR45947">
    <property type="entry name" value="SULFOQUINOVOSYL TRANSFERASE SQD2"/>
    <property type="match status" value="1"/>
</dbReference>
<feature type="non-terminal residue" evidence="2">
    <location>
        <position position="1"/>
    </location>
</feature>
<evidence type="ECO:0000259" key="1">
    <source>
        <dbReference type="Pfam" id="PF00534"/>
    </source>
</evidence>
<dbReference type="Gene3D" id="3.40.50.2000">
    <property type="entry name" value="Glycogen Phosphorylase B"/>
    <property type="match status" value="2"/>
</dbReference>
<dbReference type="InterPro" id="IPR001296">
    <property type="entry name" value="Glyco_trans_1"/>
</dbReference>
<accession>A0A2H0XF90</accession>
<dbReference type="GO" id="GO:0016757">
    <property type="term" value="F:glycosyltransferase activity"/>
    <property type="evidence" value="ECO:0007669"/>
    <property type="project" value="InterPro"/>
</dbReference>
<protein>
    <recommendedName>
        <fullName evidence="1">Glycosyl transferase family 1 domain-containing protein</fullName>
    </recommendedName>
</protein>
<reference evidence="3" key="1">
    <citation type="submission" date="2017-09" db="EMBL/GenBank/DDBJ databases">
        <title>Depth-based differentiation of microbial function through sediment-hosted aquifers and enrichment of novel symbionts in the deep terrestrial subsurface.</title>
        <authorList>
            <person name="Probst A.J."/>
            <person name="Ladd B."/>
            <person name="Jarett J.K."/>
            <person name="Geller-Mcgrath D.E."/>
            <person name="Sieber C.M.K."/>
            <person name="Emerson J.B."/>
            <person name="Anantharaman K."/>
            <person name="Thomas B.C."/>
            <person name="Malmstrom R."/>
            <person name="Stieglmeier M."/>
            <person name="Klingl A."/>
            <person name="Woyke T."/>
            <person name="Ryan C.M."/>
            <person name="Banfield J.F."/>
        </authorList>
    </citation>
    <scope>NUCLEOTIDE SEQUENCE [LARGE SCALE GENOMIC DNA]</scope>
</reference>
<dbReference type="EMBL" id="PEYT01000031">
    <property type="protein sequence ID" value="PIS22809.1"/>
    <property type="molecule type" value="Genomic_DNA"/>
</dbReference>
<organism evidence="2 3">
    <name type="scientific">candidate division WWE3 bacterium CG08_land_8_20_14_0_20_40_13</name>
    <dbReference type="NCBI Taxonomy" id="1975084"/>
    <lineage>
        <taxon>Bacteria</taxon>
        <taxon>Katanobacteria</taxon>
    </lineage>
</organism>
<sequence>KTGLADAIFVVGEIQNRQNLKIDPKVIVLPPQFSLPDFHVFKYNLFYNTLKKLRPDFVIAVNLKNIQLTFSSFAKSDLGFKLVLKEHTPRTFLRKRYSLIYIPYLIWLRLQGAIAKKYIDGAICITDAQRIFVSKYCKTNKPIEIIPSGVETTVFKPDRDVEREKAVVYIGRYFYTKLREFLPVIPSLISNFPDWKFVFVGDGSWSDRIKVLCERFPNNIQDLGYINHDKLASIINKCSIGILPSTQVEPFGLTSLEMQSCGIPVIVSDIEGLRTTVVDNRSGLVVKPVSEKIALALCDLMSNKKKREKLGKSARGIAVEKYDWGVIAKKTIEFLIRL</sequence>
<dbReference type="AlphaFoldDB" id="A0A2H0XF90"/>
<dbReference type="CDD" id="cd03801">
    <property type="entry name" value="GT4_PimA-like"/>
    <property type="match status" value="1"/>
</dbReference>
<feature type="domain" description="Glycosyl transferase family 1" evidence="1">
    <location>
        <begin position="161"/>
        <end position="315"/>
    </location>
</feature>
<dbReference type="PANTHER" id="PTHR45947:SF3">
    <property type="entry name" value="SULFOQUINOVOSYL TRANSFERASE SQD2"/>
    <property type="match status" value="1"/>
</dbReference>
<dbReference type="SUPFAM" id="SSF53756">
    <property type="entry name" value="UDP-Glycosyltransferase/glycogen phosphorylase"/>
    <property type="match status" value="1"/>
</dbReference>
<comment type="caution">
    <text evidence="2">The sequence shown here is derived from an EMBL/GenBank/DDBJ whole genome shotgun (WGS) entry which is preliminary data.</text>
</comment>
<dbReference type="InterPro" id="IPR050194">
    <property type="entry name" value="Glycosyltransferase_grp1"/>
</dbReference>
<dbReference type="Proteomes" id="UP000230340">
    <property type="component" value="Unassembled WGS sequence"/>
</dbReference>
<dbReference type="Pfam" id="PF00534">
    <property type="entry name" value="Glycos_transf_1"/>
    <property type="match status" value="1"/>
</dbReference>
<evidence type="ECO:0000313" key="2">
    <source>
        <dbReference type="EMBL" id="PIS22809.1"/>
    </source>
</evidence>
<gene>
    <name evidence="2" type="ORF">COT49_03405</name>
</gene>
<evidence type="ECO:0000313" key="3">
    <source>
        <dbReference type="Proteomes" id="UP000230340"/>
    </source>
</evidence>
<name>A0A2H0XF90_UNCKA</name>
<proteinExistence type="predicted"/>